<comment type="pathway">
    <text evidence="1 9">Cofactor biosynthesis; (R)-pantothenate biosynthesis; (R)-pantoate from 3-methyl-2-oxobutanoate: step 2/2.</text>
</comment>
<dbReference type="OrthoDB" id="9796561at2"/>
<dbReference type="InterPro" id="IPR051402">
    <property type="entry name" value="KPR-Related"/>
</dbReference>
<evidence type="ECO:0000313" key="12">
    <source>
        <dbReference type="EMBL" id="TGD59780.1"/>
    </source>
</evidence>
<dbReference type="PANTHER" id="PTHR21708">
    <property type="entry name" value="PROBABLE 2-DEHYDROPANTOATE 2-REDUCTASE"/>
    <property type="match status" value="1"/>
</dbReference>
<dbReference type="InterPro" id="IPR003710">
    <property type="entry name" value="ApbA"/>
</dbReference>
<dbReference type="SUPFAM" id="SSF48179">
    <property type="entry name" value="6-phosphogluconate dehydrogenase C-terminal domain-like"/>
    <property type="match status" value="1"/>
</dbReference>
<dbReference type="InterPro" id="IPR036291">
    <property type="entry name" value="NAD(P)-bd_dom_sf"/>
</dbReference>
<dbReference type="GO" id="GO:0005737">
    <property type="term" value="C:cytoplasm"/>
    <property type="evidence" value="ECO:0007669"/>
    <property type="project" value="TreeGrafter"/>
</dbReference>
<proteinExistence type="inferred from homology"/>
<sequence length="312" mass="34384">MRTKNITIIGLGGVGGYFGFKLAQSNKNNPDSEITFAARGETYEIVKENGLTLLSEEAAEAVIQPDHLISSLSDIKEPAHLILVCVKEYDLERVCHEIKDKVTGDTILIALMNGADIYDRVRKIITTGTILPACVYVASHIKTKGIVEHKGATGKIILGKDPHNKNTEAEWVIKLLKDSGADVIYKEDNFADIWTKFFFIASFGMVSARYNSSIGQICEEGPLKERARKIMEEIKAITDNLIIGIPSDIIEKTFEKAESFPYGTPTSLQLDVNAGKERNELDLFAGAIINYGTKLNTDTSETQLISNEIKGL</sequence>
<accession>A0A4Z0LD13</accession>
<dbReference type="PANTHER" id="PTHR21708:SF26">
    <property type="entry name" value="2-DEHYDROPANTOATE 2-REDUCTASE"/>
    <property type="match status" value="1"/>
</dbReference>
<dbReference type="InterPro" id="IPR008927">
    <property type="entry name" value="6-PGluconate_DH-like_C_sf"/>
</dbReference>
<dbReference type="NCBIfam" id="TIGR00745">
    <property type="entry name" value="apbA_panE"/>
    <property type="match status" value="1"/>
</dbReference>
<evidence type="ECO:0000256" key="4">
    <source>
        <dbReference type="ARBA" id="ARBA00019465"/>
    </source>
</evidence>
<dbReference type="Proteomes" id="UP000297407">
    <property type="component" value="Unassembled WGS sequence"/>
</dbReference>
<comment type="function">
    <text evidence="9">Catalyzes the NADPH-dependent reduction of ketopantoate into pantoic acid.</text>
</comment>
<keyword evidence="5 9" id="KW-0521">NADP</keyword>
<dbReference type="Pfam" id="PF02558">
    <property type="entry name" value="ApbA"/>
    <property type="match status" value="1"/>
</dbReference>
<dbReference type="EMBL" id="SRLH01000001">
    <property type="protein sequence ID" value="TGD59780.1"/>
    <property type="molecule type" value="Genomic_DNA"/>
</dbReference>
<comment type="catalytic activity">
    <reaction evidence="8 9">
        <text>(R)-pantoate + NADP(+) = 2-dehydropantoate + NADPH + H(+)</text>
        <dbReference type="Rhea" id="RHEA:16233"/>
        <dbReference type="ChEBI" id="CHEBI:11561"/>
        <dbReference type="ChEBI" id="CHEBI:15378"/>
        <dbReference type="ChEBI" id="CHEBI:15980"/>
        <dbReference type="ChEBI" id="CHEBI:57783"/>
        <dbReference type="ChEBI" id="CHEBI:58349"/>
        <dbReference type="EC" id="1.1.1.169"/>
    </reaction>
</comment>
<protein>
    <recommendedName>
        <fullName evidence="4 9">2-dehydropantoate 2-reductase</fullName>
        <ecNumber evidence="3 9">1.1.1.169</ecNumber>
    </recommendedName>
    <alternativeName>
        <fullName evidence="7 9">Ketopantoate reductase</fullName>
    </alternativeName>
</protein>
<dbReference type="UniPathway" id="UPA00028">
    <property type="reaction ID" value="UER00004"/>
</dbReference>
<dbReference type="GO" id="GO:0015940">
    <property type="term" value="P:pantothenate biosynthetic process"/>
    <property type="evidence" value="ECO:0007669"/>
    <property type="project" value="UniProtKB-UniPathway"/>
</dbReference>
<evidence type="ECO:0000256" key="1">
    <source>
        <dbReference type="ARBA" id="ARBA00004994"/>
    </source>
</evidence>
<keyword evidence="6 9" id="KW-0560">Oxidoreductase</keyword>
<gene>
    <name evidence="12" type="ORF">E4635_02285</name>
</gene>
<evidence type="ECO:0000256" key="8">
    <source>
        <dbReference type="ARBA" id="ARBA00048793"/>
    </source>
</evidence>
<dbReference type="SUPFAM" id="SSF51735">
    <property type="entry name" value="NAD(P)-binding Rossmann-fold domains"/>
    <property type="match status" value="1"/>
</dbReference>
<dbReference type="Gene3D" id="1.10.1040.10">
    <property type="entry name" value="N-(1-d-carboxylethyl)-l-norvaline Dehydrogenase, domain 2"/>
    <property type="match status" value="1"/>
</dbReference>
<dbReference type="InterPro" id="IPR013328">
    <property type="entry name" value="6PGD_dom2"/>
</dbReference>
<evidence type="ECO:0000256" key="3">
    <source>
        <dbReference type="ARBA" id="ARBA00013014"/>
    </source>
</evidence>
<evidence type="ECO:0000256" key="9">
    <source>
        <dbReference type="RuleBase" id="RU362068"/>
    </source>
</evidence>
<dbReference type="Gene3D" id="3.40.50.720">
    <property type="entry name" value="NAD(P)-binding Rossmann-like Domain"/>
    <property type="match status" value="1"/>
</dbReference>
<keyword evidence="9" id="KW-0566">Pantothenate biosynthesis</keyword>
<name>A0A4Z0LD13_9FLAO</name>
<keyword evidence="13" id="KW-1185">Reference proteome</keyword>
<evidence type="ECO:0000313" key="13">
    <source>
        <dbReference type="Proteomes" id="UP000297407"/>
    </source>
</evidence>
<dbReference type="GO" id="GO:0008677">
    <property type="term" value="F:2-dehydropantoate 2-reductase activity"/>
    <property type="evidence" value="ECO:0007669"/>
    <property type="project" value="UniProtKB-EC"/>
</dbReference>
<evidence type="ECO:0000259" key="11">
    <source>
        <dbReference type="Pfam" id="PF08546"/>
    </source>
</evidence>
<evidence type="ECO:0000256" key="5">
    <source>
        <dbReference type="ARBA" id="ARBA00022857"/>
    </source>
</evidence>
<feature type="domain" description="Ketopantoate reductase C-terminal" evidence="11">
    <location>
        <begin position="191"/>
        <end position="311"/>
    </location>
</feature>
<comment type="similarity">
    <text evidence="2 9">Belongs to the ketopantoate reductase family.</text>
</comment>
<dbReference type="InterPro" id="IPR013332">
    <property type="entry name" value="KPR_N"/>
</dbReference>
<dbReference type="EC" id="1.1.1.169" evidence="3 9"/>
<evidence type="ECO:0000256" key="7">
    <source>
        <dbReference type="ARBA" id="ARBA00032024"/>
    </source>
</evidence>
<evidence type="ECO:0000259" key="10">
    <source>
        <dbReference type="Pfam" id="PF02558"/>
    </source>
</evidence>
<dbReference type="AlphaFoldDB" id="A0A4Z0LD13"/>
<dbReference type="RefSeq" id="WP_135524987.1">
    <property type="nucleotide sequence ID" value="NZ_SRLH01000001.1"/>
</dbReference>
<feature type="domain" description="Ketopantoate reductase N-terminal" evidence="10">
    <location>
        <begin position="6"/>
        <end position="160"/>
    </location>
</feature>
<evidence type="ECO:0000256" key="2">
    <source>
        <dbReference type="ARBA" id="ARBA00007870"/>
    </source>
</evidence>
<dbReference type="Pfam" id="PF08546">
    <property type="entry name" value="ApbA_C"/>
    <property type="match status" value="1"/>
</dbReference>
<reference evidence="12 13" key="1">
    <citation type="submission" date="2019-04" db="EMBL/GenBank/DDBJ databases">
        <title>Flavobacterium sp. strain DS2-A Genome sequencing and assembly.</title>
        <authorList>
            <person name="Kim I."/>
        </authorList>
    </citation>
    <scope>NUCLEOTIDE SEQUENCE [LARGE SCALE GENOMIC DNA]</scope>
    <source>
        <strain evidence="12 13">DS2-A</strain>
    </source>
</reference>
<organism evidence="12 13">
    <name type="scientific">Flavobacterium humi</name>
    <dbReference type="NCBI Taxonomy" id="2562683"/>
    <lineage>
        <taxon>Bacteria</taxon>
        <taxon>Pseudomonadati</taxon>
        <taxon>Bacteroidota</taxon>
        <taxon>Flavobacteriia</taxon>
        <taxon>Flavobacteriales</taxon>
        <taxon>Flavobacteriaceae</taxon>
        <taxon>Flavobacterium</taxon>
    </lineage>
</organism>
<evidence type="ECO:0000256" key="6">
    <source>
        <dbReference type="ARBA" id="ARBA00023002"/>
    </source>
</evidence>
<comment type="caution">
    <text evidence="12">The sequence shown here is derived from an EMBL/GenBank/DDBJ whole genome shotgun (WGS) entry which is preliminary data.</text>
</comment>
<dbReference type="InterPro" id="IPR013752">
    <property type="entry name" value="KPA_reductase"/>
</dbReference>